<reference evidence="1" key="2">
    <citation type="submission" date="2023-08" db="EMBL/GenBank/DDBJ databases">
        <title>Nitrogen cycling bacteria in agricultural field soils.</title>
        <authorList>
            <person name="Jang J."/>
        </authorList>
    </citation>
    <scope>NUCLEOTIDE SEQUENCE</scope>
    <source>
        <strain evidence="1">PS3-36</strain>
    </source>
</reference>
<evidence type="ECO:0000313" key="1">
    <source>
        <dbReference type="EMBL" id="MDQ6597571.1"/>
    </source>
</evidence>
<organism evidence="2 3">
    <name type="scientific">Bacillus salipaludis</name>
    <dbReference type="NCBI Taxonomy" id="2547811"/>
    <lineage>
        <taxon>Bacteria</taxon>
        <taxon>Bacillati</taxon>
        <taxon>Bacillota</taxon>
        <taxon>Bacilli</taxon>
        <taxon>Bacillales</taxon>
        <taxon>Bacillaceae</taxon>
        <taxon>Bacillus</taxon>
    </lineage>
</organism>
<evidence type="ECO:0000313" key="2">
    <source>
        <dbReference type="EMBL" id="TDK63012.1"/>
    </source>
</evidence>
<dbReference type="Proteomes" id="UP001178888">
    <property type="component" value="Unassembled WGS sequence"/>
</dbReference>
<comment type="caution">
    <text evidence="2">The sequence shown here is derived from an EMBL/GenBank/DDBJ whole genome shotgun (WGS) entry which is preliminary data.</text>
</comment>
<accession>A0A4R5VX80</accession>
<dbReference type="InterPro" id="IPR003749">
    <property type="entry name" value="ThiS/MoaD-like"/>
</dbReference>
<dbReference type="PANTHER" id="PTHR34472:SF1">
    <property type="entry name" value="SULFUR CARRIER PROTEIN THIS"/>
    <property type="match status" value="1"/>
</dbReference>
<dbReference type="AlphaFoldDB" id="A0A4R5VX80"/>
<reference evidence="2 3" key="1">
    <citation type="submission" date="2019-03" db="EMBL/GenBank/DDBJ databases">
        <title>Bacillus niacini sp. nov. a Nicotinate-Metabolizing Mesophile Isolated from Soil.</title>
        <authorList>
            <person name="Zhang G."/>
        </authorList>
    </citation>
    <scope>NUCLEOTIDE SEQUENCE [LARGE SCALE GENOMIC DNA]</scope>
    <source>
        <strain evidence="2 3">WN066</strain>
    </source>
</reference>
<dbReference type="Proteomes" id="UP000295132">
    <property type="component" value="Unassembled WGS sequence"/>
</dbReference>
<keyword evidence="4" id="KW-1185">Reference proteome</keyword>
<dbReference type="SUPFAM" id="SSF54285">
    <property type="entry name" value="MoaD/ThiS"/>
    <property type="match status" value="1"/>
</dbReference>
<sequence length="67" mass="7535">MKLLLNGERVILPDDIVFVSDVLNHFEVHNKVVVVELNGKILTKTEHQSTRISDKDKIEIVHFVGGG</sequence>
<protein>
    <submittedName>
        <fullName evidence="2">Sulfur carrier protein ThiS</fullName>
    </submittedName>
</protein>
<evidence type="ECO:0000313" key="3">
    <source>
        <dbReference type="Proteomes" id="UP000295132"/>
    </source>
</evidence>
<dbReference type="Pfam" id="PF02597">
    <property type="entry name" value="ThiS"/>
    <property type="match status" value="1"/>
</dbReference>
<dbReference type="CDD" id="cd00565">
    <property type="entry name" value="Ubl_ThiS"/>
    <property type="match status" value="1"/>
</dbReference>
<dbReference type="RefSeq" id="WP_133333359.1">
    <property type="nucleotide sequence ID" value="NZ_JARMCE010000031.1"/>
</dbReference>
<dbReference type="NCBIfam" id="TIGR01683">
    <property type="entry name" value="thiS"/>
    <property type="match status" value="1"/>
</dbReference>
<dbReference type="InterPro" id="IPR012675">
    <property type="entry name" value="Beta-grasp_dom_sf"/>
</dbReference>
<dbReference type="Gene3D" id="3.10.20.30">
    <property type="match status" value="1"/>
</dbReference>
<evidence type="ECO:0000313" key="4">
    <source>
        <dbReference type="Proteomes" id="UP001178888"/>
    </source>
</evidence>
<dbReference type="EMBL" id="SMYO01000003">
    <property type="protein sequence ID" value="TDK63012.1"/>
    <property type="molecule type" value="Genomic_DNA"/>
</dbReference>
<proteinExistence type="predicted"/>
<dbReference type="PANTHER" id="PTHR34472">
    <property type="entry name" value="SULFUR CARRIER PROTEIN THIS"/>
    <property type="match status" value="1"/>
</dbReference>
<gene>
    <name evidence="2" type="primary">thiS</name>
    <name evidence="2" type="ORF">E2K98_06035</name>
    <name evidence="1" type="ORF">RCG21_14575</name>
</gene>
<dbReference type="InterPro" id="IPR016155">
    <property type="entry name" value="Mopterin_synth/thiamin_S_b"/>
</dbReference>
<dbReference type="InterPro" id="IPR010035">
    <property type="entry name" value="Thi_S"/>
</dbReference>
<dbReference type="EMBL" id="JAVGVR010000001">
    <property type="protein sequence ID" value="MDQ6597571.1"/>
    <property type="molecule type" value="Genomic_DNA"/>
</dbReference>
<name>A0A4R5VX80_9BACI</name>